<evidence type="ECO:0000256" key="3">
    <source>
        <dbReference type="ARBA" id="ARBA00022692"/>
    </source>
</evidence>
<dbReference type="PANTHER" id="PTHR36115:SF6">
    <property type="entry name" value="PROLINE-RICH ANTIGEN HOMOLOG"/>
    <property type="match status" value="1"/>
</dbReference>
<feature type="transmembrane region" description="Helical" evidence="6">
    <location>
        <begin position="114"/>
        <end position="133"/>
    </location>
</feature>
<keyword evidence="2" id="KW-1003">Cell membrane</keyword>
<feature type="domain" description="RDD" evidence="7">
    <location>
        <begin position="20"/>
        <end position="144"/>
    </location>
</feature>
<evidence type="ECO:0000256" key="6">
    <source>
        <dbReference type="SAM" id="Phobius"/>
    </source>
</evidence>
<dbReference type="PANTHER" id="PTHR36115">
    <property type="entry name" value="PROLINE-RICH ANTIGEN HOMOLOG-RELATED"/>
    <property type="match status" value="1"/>
</dbReference>
<feature type="transmembrane region" description="Helical" evidence="6">
    <location>
        <begin position="66"/>
        <end position="87"/>
    </location>
</feature>
<sequence>MSVAHSHPVGPGAGLQGKPAGVVTRTIAGGIDYALAVVAVGSTYAGLAALSFLYNPVSWHWPRWPFIVLLVLGGVYLGGYLTACWATSGKTLGGQVMGTRVLGRHGGRVRLWRAALRALVVVVFPIGLFWSAVNRHSRSVQDIVTGTEVVYSWRTAV</sequence>
<evidence type="ECO:0000313" key="8">
    <source>
        <dbReference type="EMBL" id="MFC6151528.1"/>
    </source>
</evidence>
<evidence type="ECO:0000313" key="9">
    <source>
        <dbReference type="Proteomes" id="UP001596097"/>
    </source>
</evidence>
<keyword evidence="3 6" id="KW-0812">Transmembrane</keyword>
<organism evidence="8 9">
    <name type="scientific">Mumia xiangluensis</name>
    <dbReference type="NCBI Taxonomy" id="1678900"/>
    <lineage>
        <taxon>Bacteria</taxon>
        <taxon>Bacillati</taxon>
        <taxon>Actinomycetota</taxon>
        <taxon>Actinomycetes</taxon>
        <taxon>Propionibacteriales</taxon>
        <taxon>Nocardioidaceae</taxon>
        <taxon>Mumia</taxon>
    </lineage>
</organism>
<dbReference type="InterPro" id="IPR010432">
    <property type="entry name" value="RDD"/>
</dbReference>
<keyword evidence="5 6" id="KW-0472">Membrane</keyword>
<evidence type="ECO:0000256" key="4">
    <source>
        <dbReference type="ARBA" id="ARBA00022989"/>
    </source>
</evidence>
<evidence type="ECO:0000256" key="2">
    <source>
        <dbReference type="ARBA" id="ARBA00022475"/>
    </source>
</evidence>
<reference evidence="9" key="1">
    <citation type="journal article" date="2019" name="Int. J. Syst. Evol. Microbiol.">
        <title>The Global Catalogue of Microorganisms (GCM) 10K type strain sequencing project: providing services to taxonomists for standard genome sequencing and annotation.</title>
        <authorList>
            <consortium name="The Broad Institute Genomics Platform"/>
            <consortium name="The Broad Institute Genome Sequencing Center for Infectious Disease"/>
            <person name="Wu L."/>
            <person name="Ma J."/>
        </authorList>
    </citation>
    <scope>NUCLEOTIDE SEQUENCE [LARGE SCALE GENOMIC DNA]</scope>
    <source>
        <strain evidence="9">CGMCC 4.7198</strain>
    </source>
</reference>
<evidence type="ECO:0000256" key="1">
    <source>
        <dbReference type="ARBA" id="ARBA00004651"/>
    </source>
</evidence>
<gene>
    <name evidence="8" type="ORF">ACFPYK_19135</name>
</gene>
<evidence type="ECO:0000256" key="5">
    <source>
        <dbReference type="ARBA" id="ARBA00023136"/>
    </source>
</evidence>
<proteinExistence type="predicted"/>
<comment type="caution">
    <text evidence="8">The sequence shown here is derived from an EMBL/GenBank/DDBJ whole genome shotgun (WGS) entry which is preliminary data.</text>
</comment>
<protein>
    <submittedName>
        <fullName evidence="8">RDD family protein</fullName>
    </submittedName>
</protein>
<dbReference type="InterPro" id="IPR051791">
    <property type="entry name" value="Pra-immunoreactive"/>
</dbReference>
<dbReference type="RefSeq" id="WP_205602956.1">
    <property type="nucleotide sequence ID" value="NZ_JBHSQL010000020.1"/>
</dbReference>
<keyword evidence="9" id="KW-1185">Reference proteome</keyword>
<feature type="transmembrane region" description="Helical" evidence="6">
    <location>
        <begin position="33"/>
        <end position="54"/>
    </location>
</feature>
<comment type="subcellular location">
    <subcellularLocation>
        <location evidence="1">Cell membrane</location>
        <topology evidence="1">Multi-pass membrane protein</topology>
    </subcellularLocation>
</comment>
<dbReference type="Proteomes" id="UP001596097">
    <property type="component" value="Unassembled WGS sequence"/>
</dbReference>
<accession>A0ABW1QR48</accession>
<keyword evidence="4 6" id="KW-1133">Transmembrane helix</keyword>
<name>A0ABW1QR48_9ACTN</name>
<evidence type="ECO:0000259" key="7">
    <source>
        <dbReference type="Pfam" id="PF06271"/>
    </source>
</evidence>
<dbReference type="Pfam" id="PF06271">
    <property type="entry name" value="RDD"/>
    <property type="match status" value="1"/>
</dbReference>
<dbReference type="EMBL" id="JBHSQL010000020">
    <property type="protein sequence ID" value="MFC6151528.1"/>
    <property type="molecule type" value="Genomic_DNA"/>
</dbReference>